<dbReference type="InterPro" id="IPR050237">
    <property type="entry name" value="ATP-dep_AMP-bd_enzyme"/>
</dbReference>
<dbReference type="InterPro" id="IPR025110">
    <property type="entry name" value="AMP-bd_C"/>
</dbReference>
<dbReference type="SUPFAM" id="SSF56801">
    <property type="entry name" value="Acetyl-CoA synthetase-like"/>
    <property type="match status" value="1"/>
</dbReference>
<dbReference type="EMBL" id="BMNE01000018">
    <property type="protein sequence ID" value="GGO01001.1"/>
    <property type="molecule type" value="Genomic_DNA"/>
</dbReference>
<feature type="domain" description="AMP-binding enzyme C-terminal" evidence="2">
    <location>
        <begin position="392"/>
        <end position="467"/>
    </location>
</feature>
<accession>A0ABQ2L357</accession>
<keyword evidence="3" id="KW-0436">Ligase</keyword>
<feature type="domain" description="AMP-dependent synthetase/ligase" evidence="1">
    <location>
        <begin position="9"/>
        <end position="342"/>
    </location>
</feature>
<dbReference type="PANTHER" id="PTHR43767:SF1">
    <property type="entry name" value="NONRIBOSOMAL PEPTIDE SYNTHASE PES1 (EUROFUNG)-RELATED"/>
    <property type="match status" value="1"/>
</dbReference>
<dbReference type="Pfam" id="PF00501">
    <property type="entry name" value="AMP-binding"/>
    <property type="match status" value="1"/>
</dbReference>
<evidence type="ECO:0000313" key="3">
    <source>
        <dbReference type="EMBL" id="GGO01001.1"/>
    </source>
</evidence>
<gene>
    <name evidence="3" type="ORF">GCM10011610_70500</name>
</gene>
<dbReference type="Proteomes" id="UP000658127">
    <property type="component" value="Unassembled WGS sequence"/>
</dbReference>
<dbReference type="InterPro" id="IPR020845">
    <property type="entry name" value="AMP-binding_CS"/>
</dbReference>
<evidence type="ECO:0000259" key="2">
    <source>
        <dbReference type="Pfam" id="PF13193"/>
    </source>
</evidence>
<dbReference type="Gene3D" id="3.30.300.30">
    <property type="match status" value="1"/>
</dbReference>
<evidence type="ECO:0000313" key="4">
    <source>
        <dbReference type="Proteomes" id="UP000658127"/>
    </source>
</evidence>
<organism evidence="3 4">
    <name type="scientific">Nocardia rhizosphaerihabitans</name>
    <dbReference type="NCBI Taxonomy" id="1691570"/>
    <lineage>
        <taxon>Bacteria</taxon>
        <taxon>Bacillati</taxon>
        <taxon>Actinomycetota</taxon>
        <taxon>Actinomycetes</taxon>
        <taxon>Mycobacteriales</taxon>
        <taxon>Nocardiaceae</taxon>
        <taxon>Nocardia</taxon>
    </lineage>
</organism>
<comment type="caution">
    <text evidence="3">The sequence shown here is derived from an EMBL/GenBank/DDBJ whole genome shotgun (WGS) entry which is preliminary data.</text>
</comment>
<reference evidence="4" key="1">
    <citation type="journal article" date="2019" name="Int. J. Syst. Evol. Microbiol.">
        <title>The Global Catalogue of Microorganisms (GCM) 10K type strain sequencing project: providing services to taxonomists for standard genome sequencing and annotation.</title>
        <authorList>
            <consortium name="The Broad Institute Genomics Platform"/>
            <consortium name="The Broad Institute Genome Sequencing Center for Infectious Disease"/>
            <person name="Wu L."/>
            <person name="Ma J."/>
        </authorList>
    </citation>
    <scope>NUCLEOTIDE SEQUENCE [LARGE SCALE GENOMIC DNA]</scope>
    <source>
        <strain evidence="4">CGMCC 4.7329</strain>
    </source>
</reference>
<dbReference type="PANTHER" id="PTHR43767">
    <property type="entry name" value="LONG-CHAIN-FATTY-ACID--COA LIGASE"/>
    <property type="match status" value="1"/>
</dbReference>
<name>A0ABQ2L357_9NOCA</name>
<dbReference type="Gene3D" id="3.40.50.12780">
    <property type="entry name" value="N-terminal domain of ligase-like"/>
    <property type="match status" value="1"/>
</dbReference>
<dbReference type="InterPro" id="IPR045851">
    <property type="entry name" value="AMP-bd_C_sf"/>
</dbReference>
<sequence>MHFASLPDTRAEQDPIQPCLSDDRLLLNNGDFAGRVRGAAAAFSAVGIGTDDIVAIMLPNQVELVVALFAAWRLGAAVTPIDPALTQEEAEYQLADSGAKLVVSENSNFSVPTITPDGLPTDGVTPEVECDPNSLALVIYTSGTTGRPKGVLLDHSNLTAMCEISAEFTELSAADHSLVILPLFHANGIVLGILTPLLVGGRATIARRFTPDTFFSVVGRVRPTYFSAVPAIYAMTLGRPLAEPVDFSSVRFVVCGGAPMPAQYITAFEARFGVPIVEGYGLSEATCASTANPLAGPRKPGTVGVPMRGQDVAIMDPDGRMLPTGDAGEVVVRGPVVMRGYLNRPDDTARTIVDGWLHTGDVGRFDEDGYLVLIDRIKDLIIRGAENIYPSEIEVILCRDPCVAEAAVVGAPDATLGEVPVAYVVPKPGRKVQPDELLEFCRTLLAKYKLPIEIHVLDHLPRNPAGKIHKPTLRARASSMENR</sequence>
<dbReference type="Pfam" id="PF13193">
    <property type="entry name" value="AMP-binding_C"/>
    <property type="match status" value="1"/>
</dbReference>
<proteinExistence type="predicted"/>
<keyword evidence="4" id="KW-1185">Reference proteome</keyword>
<evidence type="ECO:0000259" key="1">
    <source>
        <dbReference type="Pfam" id="PF00501"/>
    </source>
</evidence>
<dbReference type="InterPro" id="IPR000873">
    <property type="entry name" value="AMP-dep_synth/lig_dom"/>
</dbReference>
<dbReference type="GO" id="GO:0016874">
    <property type="term" value="F:ligase activity"/>
    <property type="evidence" value="ECO:0007669"/>
    <property type="project" value="UniProtKB-KW"/>
</dbReference>
<protein>
    <submittedName>
        <fullName evidence="3">Long-chain-fatty-acid--CoA ligase</fullName>
    </submittedName>
</protein>
<dbReference type="PROSITE" id="PS00455">
    <property type="entry name" value="AMP_BINDING"/>
    <property type="match status" value="1"/>
</dbReference>
<dbReference type="InterPro" id="IPR042099">
    <property type="entry name" value="ANL_N_sf"/>
</dbReference>